<feature type="transmembrane region" description="Helical" evidence="2">
    <location>
        <begin position="30"/>
        <end position="51"/>
    </location>
</feature>
<dbReference type="EMBL" id="BTGD01000001">
    <property type="protein sequence ID" value="GMM54267.1"/>
    <property type="molecule type" value="Genomic_DNA"/>
</dbReference>
<keyword evidence="2" id="KW-0472">Membrane</keyword>
<dbReference type="InterPro" id="IPR012098">
    <property type="entry name" value="SND3_fun"/>
</dbReference>
<dbReference type="GO" id="GO:0005739">
    <property type="term" value="C:mitochondrion"/>
    <property type="evidence" value="ECO:0007669"/>
    <property type="project" value="TreeGrafter"/>
</dbReference>
<keyword evidence="2" id="KW-0812">Transmembrane</keyword>
<keyword evidence="2" id="KW-1133">Transmembrane helix</keyword>
<evidence type="ECO:0000256" key="2">
    <source>
        <dbReference type="SAM" id="Phobius"/>
    </source>
</evidence>
<proteinExistence type="predicted"/>
<accession>A0AAV5RT06</accession>
<protein>
    <recommendedName>
        <fullName evidence="5">Inorganic phosphate transporter</fullName>
    </recommendedName>
</protein>
<feature type="region of interest" description="Disordered" evidence="1">
    <location>
        <begin position="182"/>
        <end position="202"/>
    </location>
</feature>
<dbReference type="Pfam" id="PF10032">
    <property type="entry name" value="Pho88"/>
    <property type="match status" value="1"/>
</dbReference>
<dbReference type="AlphaFoldDB" id="A0AAV5RT06"/>
<evidence type="ECO:0000313" key="3">
    <source>
        <dbReference type="EMBL" id="GMM54267.1"/>
    </source>
</evidence>
<organism evidence="3 4">
    <name type="scientific">Maudiozyma humilis</name>
    <name type="common">Sour dough yeast</name>
    <name type="synonym">Kazachstania humilis</name>
    <dbReference type="NCBI Taxonomy" id="51915"/>
    <lineage>
        <taxon>Eukaryota</taxon>
        <taxon>Fungi</taxon>
        <taxon>Dikarya</taxon>
        <taxon>Ascomycota</taxon>
        <taxon>Saccharomycotina</taxon>
        <taxon>Saccharomycetes</taxon>
        <taxon>Saccharomycetales</taxon>
        <taxon>Saccharomycetaceae</taxon>
        <taxon>Maudiozyma</taxon>
    </lineage>
</organism>
<evidence type="ECO:0000313" key="4">
    <source>
        <dbReference type="Proteomes" id="UP001377567"/>
    </source>
</evidence>
<reference evidence="3 4" key="1">
    <citation type="journal article" date="2023" name="Elife">
        <title>Identification of key yeast species and microbe-microbe interactions impacting larval growth of Drosophila in the wild.</title>
        <authorList>
            <person name="Mure A."/>
            <person name="Sugiura Y."/>
            <person name="Maeda R."/>
            <person name="Honda K."/>
            <person name="Sakurai N."/>
            <person name="Takahashi Y."/>
            <person name="Watada M."/>
            <person name="Katoh T."/>
            <person name="Gotoh A."/>
            <person name="Gotoh Y."/>
            <person name="Taniguchi I."/>
            <person name="Nakamura K."/>
            <person name="Hayashi T."/>
            <person name="Katayama T."/>
            <person name="Uemura T."/>
            <person name="Hattori Y."/>
        </authorList>
    </citation>
    <scope>NUCLEOTIDE SEQUENCE [LARGE SCALE GENOMIC DNA]</scope>
    <source>
        <strain evidence="3 4">KH-74</strain>
    </source>
</reference>
<name>A0AAV5RT06_MAUHU</name>
<sequence length="202" mass="22178">MISPQVSNIAIMLLMMQASRRIDMENEQNIMYIRAAYIISIVSTYLVYQFVKRRIVATNDTTTITVTQPKNPMKPQETPVTEVMSVRDYDLREVDAAIKSIWSGVAMMAFMHLYMKYTNPLFMQCINPIKGALEHNETKIHLFGHKAEGELKRPFKAAPGLLEGLMGGASASQPAAAAAAAPVAEPASATATGASARIEELD</sequence>
<dbReference type="PANTHER" id="PTHR28112:SF1">
    <property type="entry name" value="SRP-INDEPENDENT TARGETING PROTEIN 3"/>
    <property type="match status" value="1"/>
</dbReference>
<dbReference type="GO" id="GO:0005783">
    <property type="term" value="C:endoplasmic reticulum"/>
    <property type="evidence" value="ECO:0007669"/>
    <property type="project" value="InterPro"/>
</dbReference>
<feature type="compositionally biased region" description="Low complexity" evidence="1">
    <location>
        <begin position="182"/>
        <end position="191"/>
    </location>
</feature>
<comment type="caution">
    <text evidence="3">The sequence shown here is derived from an EMBL/GenBank/DDBJ whole genome shotgun (WGS) entry which is preliminary data.</text>
</comment>
<dbReference type="GO" id="GO:0045047">
    <property type="term" value="P:protein targeting to ER"/>
    <property type="evidence" value="ECO:0007669"/>
    <property type="project" value="InterPro"/>
</dbReference>
<evidence type="ECO:0008006" key="5">
    <source>
        <dbReference type="Google" id="ProtNLM"/>
    </source>
</evidence>
<dbReference type="Proteomes" id="UP001377567">
    <property type="component" value="Unassembled WGS sequence"/>
</dbReference>
<dbReference type="PIRSF" id="PIRSF008756">
    <property type="entry name" value="P_tr_PHO88"/>
    <property type="match status" value="1"/>
</dbReference>
<evidence type="ECO:0000256" key="1">
    <source>
        <dbReference type="SAM" id="MobiDB-lite"/>
    </source>
</evidence>
<dbReference type="PANTHER" id="PTHR28112">
    <property type="entry name" value="SRP-INDEPENDENT TARGETING PROTEIN 3"/>
    <property type="match status" value="1"/>
</dbReference>
<gene>
    <name evidence="3" type="ORF">DAKH74_008830</name>
</gene>
<keyword evidence="4" id="KW-1185">Reference proteome</keyword>